<dbReference type="GeneID" id="97611236"/>
<evidence type="ECO:0000256" key="1">
    <source>
        <dbReference type="ARBA" id="ARBA00010554"/>
    </source>
</evidence>
<evidence type="ECO:0000313" key="3">
    <source>
        <dbReference type="Proteomes" id="UP000245934"/>
    </source>
</evidence>
<comment type="similarity">
    <text evidence="1">Belongs to the UPF0166 family.</text>
</comment>
<dbReference type="InterPro" id="IPR003793">
    <property type="entry name" value="UPF0166"/>
</dbReference>
<dbReference type="PANTHER" id="PTHR35983">
    <property type="entry name" value="UPF0166 PROTEIN TM_0021"/>
    <property type="match status" value="1"/>
</dbReference>
<dbReference type="Gene3D" id="3.30.70.120">
    <property type="match status" value="1"/>
</dbReference>
<protein>
    <submittedName>
        <fullName evidence="2">Uncharacterized protein</fullName>
    </submittedName>
</protein>
<dbReference type="OrthoDB" id="8505at2157"/>
<proteinExistence type="inferred from homology"/>
<keyword evidence="3" id="KW-1185">Reference proteome</keyword>
<accession>A0A2V2N8K2</accession>
<sequence length="106" mass="12020">MFSDGMLLRVYIAESAKIGKKPAYKYLVEMFKARGFPGCTVFRGMIGYGHEKTIHTVDVLNFSMDLPIVIDVVDTKDRILSIVDEVEQLVEHGLVITQDVKMGRKR</sequence>
<gene>
    <name evidence="2" type="ORF">DLD82_06610</name>
</gene>
<dbReference type="AlphaFoldDB" id="A0A2V2N8K2"/>
<dbReference type="InterPro" id="IPR011322">
    <property type="entry name" value="N-reg_PII-like_a/b"/>
</dbReference>
<organism evidence="2 3">
    <name type="scientific">Methanospirillum stamsii</name>
    <dbReference type="NCBI Taxonomy" id="1277351"/>
    <lineage>
        <taxon>Archaea</taxon>
        <taxon>Methanobacteriati</taxon>
        <taxon>Methanobacteriota</taxon>
        <taxon>Stenosarchaea group</taxon>
        <taxon>Methanomicrobia</taxon>
        <taxon>Methanomicrobiales</taxon>
        <taxon>Methanospirillaceae</taxon>
        <taxon>Methanospirillum</taxon>
    </lineage>
</organism>
<dbReference type="Proteomes" id="UP000245934">
    <property type="component" value="Unassembled WGS sequence"/>
</dbReference>
<dbReference type="InterPro" id="IPR015867">
    <property type="entry name" value="N-reg_PII/ATP_PRibTrfase_C"/>
</dbReference>
<dbReference type="RefSeq" id="WP_109940327.1">
    <property type="nucleotide sequence ID" value="NZ_CP176366.1"/>
</dbReference>
<evidence type="ECO:0000313" key="2">
    <source>
        <dbReference type="EMBL" id="PWR74895.1"/>
    </source>
</evidence>
<comment type="caution">
    <text evidence="2">The sequence shown here is derived from an EMBL/GenBank/DDBJ whole genome shotgun (WGS) entry which is preliminary data.</text>
</comment>
<reference evidence="2 3" key="1">
    <citation type="submission" date="2018-05" db="EMBL/GenBank/DDBJ databases">
        <title>Draft genome of Methanospirillum stamsii Pt1.</title>
        <authorList>
            <person name="Dueholm M.S."/>
            <person name="Nielsen P.H."/>
            <person name="Bakmann L.F."/>
            <person name="Otzen D.E."/>
        </authorList>
    </citation>
    <scope>NUCLEOTIDE SEQUENCE [LARGE SCALE GENOMIC DNA]</scope>
    <source>
        <strain evidence="2 3">Pt1</strain>
    </source>
</reference>
<dbReference type="Pfam" id="PF02641">
    <property type="entry name" value="DUF190"/>
    <property type="match status" value="1"/>
</dbReference>
<name>A0A2V2N8K2_9EURY</name>
<dbReference type="EMBL" id="QGMZ01000014">
    <property type="protein sequence ID" value="PWR74895.1"/>
    <property type="molecule type" value="Genomic_DNA"/>
</dbReference>
<dbReference type="PANTHER" id="PTHR35983:SF1">
    <property type="entry name" value="UPF0166 PROTEIN TM_0021"/>
    <property type="match status" value="1"/>
</dbReference>
<dbReference type="SUPFAM" id="SSF54913">
    <property type="entry name" value="GlnB-like"/>
    <property type="match status" value="1"/>
</dbReference>